<dbReference type="InterPro" id="IPR029417">
    <property type="entry name" value="FAM227"/>
</dbReference>
<dbReference type="RefSeq" id="XP_012209422.1">
    <property type="nucleotide sequence ID" value="XM_012354032.1"/>
</dbReference>
<gene>
    <name evidence="3" type="ORF">SPRG_14895</name>
</gene>
<dbReference type="PANTHER" id="PTHR33560">
    <property type="entry name" value="PROTEIN FAM227B"/>
    <property type="match status" value="1"/>
</dbReference>
<proteinExistence type="inferred from homology"/>
<evidence type="ECO:0000313" key="4">
    <source>
        <dbReference type="Proteomes" id="UP000030745"/>
    </source>
</evidence>
<sequence length="332" mass="37488">MDGDDWTPKEDEVAPASNTAAFLTETDVPHATSEQRRMAISLPPDDDENNSGGESDDGKGGRYRAMIQRAAKRTIMMVRARTASQSLERITVRFSPSQPTELPRSVQLPLLKQKVLAHNNLDASSKTARLFKHLFQTSAELEAIVKDVFWFFIAHEFQNGQHSTLESDFTARIADNYTNLFLRLQVDPSTRDSNVLARLPDILAQLVFLALHEACPMSRYLLNRDVQARLVRRCFSWFVGFEPKQLQLDHWMPELSKHAQRKSAALTDFPALRNRVRRSERLERIRAGDAEPAASTTSSIVVDDEKNGIGFQGPTCTRIQRSARSTPCATRH</sequence>
<dbReference type="AlphaFoldDB" id="A0A067BSR0"/>
<dbReference type="KEGG" id="spar:SPRG_14895"/>
<dbReference type="GeneID" id="24136676"/>
<evidence type="ECO:0000256" key="1">
    <source>
        <dbReference type="ARBA" id="ARBA00008666"/>
    </source>
</evidence>
<dbReference type="PANTHER" id="PTHR33560:SF1">
    <property type="entry name" value="PROTEIN FAM227A"/>
    <property type="match status" value="1"/>
</dbReference>
<dbReference type="OrthoDB" id="73353at2759"/>
<feature type="region of interest" description="Disordered" evidence="2">
    <location>
        <begin position="1"/>
        <end position="62"/>
    </location>
</feature>
<keyword evidence="4" id="KW-1185">Reference proteome</keyword>
<feature type="compositionally biased region" description="Basic and acidic residues" evidence="2">
    <location>
        <begin position="1"/>
        <end position="12"/>
    </location>
</feature>
<accession>A0A067BSR0</accession>
<evidence type="ECO:0000313" key="3">
    <source>
        <dbReference type="EMBL" id="KDO19865.1"/>
    </source>
</evidence>
<evidence type="ECO:0000256" key="2">
    <source>
        <dbReference type="SAM" id="MobiDB-lite"/>
    </source>
</evidence>
<feature type="compositionally biased region" description="Polar residues" evidence="2">
    <location>
        <begin position="314"/>
        <end position="332"/>
    </location>
</feature>
<dbReference type="Pfam" id="PF14922">
    <property type="entry name" value="FWWh"/>
    <property type="match status" value="1"/>
</dbReference>
<dbReference type="Proteomes" id="UP000030745">
    <property type="component" value="Unassembled WGS sequence"/>
</dbReference>
<protein>
    <submittedName>
        <fullName evidence="3">Uncharacterized protein</fullName>
    </submittedName>
</protein>
<name>A0A067BSR0_SAPPC</name>
<comment type="similarity">
    <text evidence="1">Belongs to the FAM227 family.</text>
</comment>
<reference evidence="3 4" key="1">
    <citation type="journal article" date="2013" name="PLoS Genet.">
        <title>Distinctive expansion of potential virulence genes in the genome of the oomycete fish pathogen Saprolegnia parasitica.</title>
        <authorList>
            <person name="Jiang R.H."/>
            <person name="de Bruijn I."/>
            <person name="Haas B.J."/>
            <person name="Belmonte R."/>
            <person name="Lobach L."/>
            <person name="Christie J."/>
            <person name="van den Ackerveken G."/>
            <person name="Bottin A."/>
            <person name="Bulone V."/>
            <person name="Diaz-Moreno S.M."/>
            <person name="Dumas B."/>
            <person name="Fan L."/>
            <person name="Gaulin E."/>
            <person name="Govers F."/>
            <person name="Grenville-Briggs L.J."/>
            <person name="Horner N.R."/>
            <person name="Levin J.Z."/>
            <person name="Mammella M."/>
            <person name="Meijer H.J."/>
            <person name="Morris P."/>
            <person name="Nusbaum C."/>
            <person name="Oome S."/>
            <person name="Phillips A.J."/>
            <person name="van Rooyen D."/>
            <person name="Rzeszutek E."/>
            <person name="Saraiva M."/>
            <person name="Secombes C.J."/>
            <person name="Seidl M.F."/>
            <person name="Snel B."/>
            <person name="Stassen J.H."/>
            <person name="Sykes S."/>
            <person name="Tripathy S."/>
            <person name="van den Berg H."/>
            <person name="Vega-Arreguin J.C."/>
            <person name="Wawra S."/>
            <person name="Young S.K."/>
            <person name="Zeng Q."/>
            <person name="Dieguez-Uribeondo J."/>
            <person name="Russ C."/>
            <person name="Tyler B.M."/>
            <person name="van West P."/>
        </authorList>
    </citation>
    <scope>NUCLEOTIDE SEQUENCE [LARGE SCALE GENOMIC DNA]</scope>
    <source>
        <strain evidence="3 4">CBS 223.65</strain>
    </source>
</reference>
<organism evidence="3 4">
    <name type="scientific">Saprolegnia parasitica (strain CBS 223.65)</name>
    <dbReference type="NCBI Taxonomy" id="695850"/>
    <lineage>
        <taxon>Eukaryota</taxon>
        <taxon>Sar</taxon>
        <taxon>Stramenopiles</taxon>
        <taxon>Oomycota</taxon>
        <taxon>Saprolegniomycetes</taxon>
        <taxon>Saprolegniales</taxon>
        <taxon>Saprolegniaceae</taxon>
        <taxon>Saprolegnia</taxon>
    </lineage>
</organism>
<feature type="region of interest" description="Disordered" evidence="2">
    <location>
        <begin position="313"/>
        <end position="332"/>
    </location>
</feature>
<dbReference type="VEuPathDB" id="FungiDB:SPRG_14895"/>
<dbReference type="EMBL" id="KK583331">
    <property type="protein sequence ID" value="KDO19865.1"/>
    <property type="molecule type" value="Genomic_DNA"/>
</dbReference>